<dbReference type="Proteomes" id="UP000663090">
    <property type="component" value="Chromosome"/>
</dbReference>
<sequence>MTLRLLVPLLALCTLGGCIVHRSHHDHHDSHPPKSKKSKRNSKDCHPSQYWDGDECRHKGKGKGARKHDG</sequence>
<protein>
    <recommendedName>
        <fullName evidence="4">Lipoprotein</fullName>
    </recommendedName>
</protein>
<evidence type="ECO:0000313" key="3">
    <source>
        <dbReference type="Proteomes" id="UP000663090"/>
    </source>
</evidence>
<evidence type="ECO:0000313" key="2">
    <source>
        <dbReference type="EMBL" id="QSQ13050.1"/>
    </source>
</evidence>
<evidence type="ECO:0008006" key="4">
    <source>
        <dbReference type="Google" id="ProtNLM"/>
    </source>
</evidence>
<reference evidence="2 3" key="1">
    <citation type="submission" date="2021-02" db="EMBL/GenBank/DDBJ databases">
        <title>De Novo genome assembly of isolated myxobacteria.</title>
        <authorList>
            <person name="Stevens D.C."/>
        </authorList>
    </citation>
    <scope>NUCLEOTIDE SEQUENCE [LARGE SCALE GENOMIC DNA]</scope>
    <source>
        <strain evidence="2 3">SCHIC003</strain>
    </source>
</reference>
<gene>
    <name evidence="2" type="ORF">JY572_32595</name>
</gene>
<dbReference type="PROSITE" id="PS51257">
    <property type="entry name" value="PROKAR_LIPOPROTEIN"/>
    <property type="match status" value="1"/>
</dbReference>
<name>A0ABX7N2U3_9BACT</name>
<keyword evidence="3" id="KW-1185">Reference proteome</keyword>
<feature type="region of interest" description="Disordered" evidence="1">
    <location>
        <begin position="23"/>
        <end position="70"/>
    </location>
</feature>
<accession>A0ABX7N2U3</accession>
<evidence type="ECO:0000256" key="1">
    <source>
        <dbReference type="SAM" id="MobiDB-lite"/>
    </source>
</evidence>
<feature type="compositionally biased region" description="Basic residues" evidence="1">
    <location>
        <begin position="58"/>
        <end position="70"/>
    </location>
</feature>
<organism evidence="2 3">
    <name type="scientific">Myxococcus landrumensis</name>
    <dbReference type="NCBI Taxonomy" id="2813577"/>
    <lineage>
        <taxon>Bacteria</taxon>
        <taxon>Pseudomonadati</taxon>
        <taxon>Myxococcota</taxon>
        <taxon>Myxococcia</taxon>
        <taxon>Myxococcales</taxon>
        <taxon>Cystobacterineae</taxon>
        <taxon>Myxococcaceae</taxon>
        <taxon>Myxococcus</taxon>
    </lineage>
</organism>
<dbReference type="EMBL" id="CP071091">
    <property type="protein sequence ID" value="QSQ13050.1"/>
    <property type="molecule type" value="Genomic_DNA"/>
</dbReference>
<dbReference type="RefSeq" id="WP_206714755.1">
    <property type="nucleotide sequence ID" value="NZ_CP071091.1"/>
</dbReference>
<proteinExistence type="predicted"/>